<dbReference type="Proteomes" id="UP000054549">
    <property type="component" value="Unassembled WGS sequence"/>
</dbReference>
<dbReference type="HOGENOM" id="CLU_1824829_0_0_1"/>
<evidence type="ECO:0000313" key="2">
    <source>
        <dbReference type="Proteomes" id="UP000054549"/>
    </source>
</evidence>
<keyword evidence="2" id="KW-1185">Reference proteome</keyword>
<dbReference type="EMBL" id="KN818284">
    <property type="protein sequence ID" value="KIL61413.1"/>
    <property type="molecule type" value="Genomic_DNA"/>
</dbReference>
<gene>
    <name evidence="1" type="ORF">M378DRAFT_13480</name>
</gene>
<proteinExistence type="predicted"/>
<protein>
    <submittedName>
        <fullName evidence="1">Uncharacterized protein</fullName>
    </submittedName>
</protein>
<dbReference type="AlphaFoldDB" id="A0A0C2WYD8"/>
<organism evidence="1 2">
    <name type="scientific">Amanita muscaria (strain Koide BX008)</name>
    <dbReference type="NCBI Taxonomy" id="946122"/>
    <lineage>
        <taxon>Eukaryota</taxon>
        <taxon>Fungi</taxon>
        <taxon>Dikarya</taxon>
        <taxon>Basidiomycota</taxon>
        <taxon>Agaricomycotina</taxon>
        <taxon>Agaricomycetes</taxon>
        <taxon>Agaricomycetidae</taxon>
        <taxon>Agaricales</taxon>
        <taxon>Pluteineae</taxon>
        <taxon>Amanitaceae</taxon>
        <taxon>Amanita</taxon>
    </lineage>
</organism>
<accession>A0A0C2WYD8</accession>
<reference evidence="1 2" key="1">
    <citation type="submission" date="2014-04" db="EMBL/GenBank/DDBJ databases">
        <title>Evolutionary Origins and Diversification of the Mycorrhizal Mutualists.</title>
        <authorList>
            <consortium name="DOE Joint Genome Institute"/>
            <consortium name="Mycorrhizal Genomics Consortium"/>
            <person name="Kohler A."/>
            <person name="Kuo A."/>
            <person name="Nagy L.G."/>
            <person name="Floudas D."/>
            <person name="Copeland A."/>
            <person name="Barry K.W."/>
            <person name="Cichocki N."/>
            <person name="Veneault-Fourrey C."/>
            <person name="LaButti K."/>
            <person name="Lindquist E.A."/>
            <person name="Lipzen A."/>
            <person name="Lundell T."/>
            <person name="Morin E."/>
            <person name="Murat C."/>
            <person name="Riley R."/>
            <person name="Ohm R."/>
            <person name="Sun H."/>
            <person name="Tunlid A."/>
            <person name="Henrissat B."/>
            <person name="Grigoriev I.V."/>
            <person name="Hibbett D.S."/>
            <person name="Martin F."/>
        </authorList>
    </citation>
    <scope>NUCLEOTIDE SEQUENCE [LARGE SCALE GENOMIC DNA]</scope>
    <source>
        <strain evidence="1 2">Koide BX008</strain>
    </source>
</reference>
<dbReference type="InParanoid" id="A0A0C2WYD8"/>
<dbReference type="OrthoDB" id="10461646at2759"/>
<sequence>MKLAVGPLTTGTYVSHAVVHQGKYYGLHKDVDGTKLSLIEDKEHEGIKWYIEKVGENRFKARNASSSNRTVSINPVDKQTVEVTEGESEWIIEPTDVDGEYIGSPAHDTSVFATATPGEATVKVGPKSEMTRFNIYRVDND</sequence>
<name>A0A0C2WYD8_AMAMK</name>
<evidence type="ECO:0000313" key="1">
    <source>
        <dbReference type="EMBL" id="KIL61413.1"/>
    </source>
</evidence>
<dbReference type="Gene3D" id="2.80.10.50">
    <property type="match status" value="1"/>
</dbReference>